<dbReference type="Proteomes" id="UP000578091">
    <property type="component" value="Unassembled WGS sequence"/>
</dbReference>
<keyword evidence="1" id="KW-1133">Transmembrane helix</keyword>
<dbReference type="Pfam" id="PF14316">
    <property type="entry name" value="DUF4381"/>
    <property type="match status" value="1"/>
</dbReference>
<accession>A0A853JI08</accession>
<keyword evidence="3" id="KW-1185">Reference proteome</keyword>
<organism evidence="2 3">
    <name type="scientific">Luteimonas salinisoli</name>
    <dbReference type="NCBI Taxonomy" id="2752307"/>
    <lineage>
        <taxon>Bacteria</taxon>
        <taxon>Pseudomonadati</taxon>
        <taxon>Pseudomonadota</taxon>
        <taxon>Gammaproteobacteria</taxon>
        <taxon>Lysobacterales</taxon>
        <taxon>Lysobacteraceae</taxon>
        <taxon>Luteimonas</taxon>
    </lineage>
</organism>
<dbReference type="AlphaFoldDB" id="A0A853JI08"/>
<keyword evidence="1" id="KW-0472">Membrane</keyword>
<evidence type="ECO:0000313" key="2">
    <source>
        <dbReference type="EMBL" id="NZA28219.1"/>
    </source>
</evidence>
<feature type="transmembrane region" description="Helical" evidence="1">
    <location>
        <begin position="23"/>
        <end position="42"/>
    </location>
</feature>
<gene>
    <name evidence="2" type="ORF">H0E84_17735</name>
</gene>
<proteinExistence type="predicted"/>
<name>A0A853JI08_9GAMM</name>
<reference evidence="2 3" key="1">
    <citation type="submission" date="2020-07" db="EMBL/GenBank/DDBJ databases">
        <title>Luteimonas sp. SJ-92.</title>
        <authorList>
            <person name="Huang X.-X."/>
            <person name="Xu L."/>
            <person name="Sun J.-Q."/>
        </authorList>
    </citation>
    <scope>NUCLEOTIDE SEQUENCE [LARGE SCALE GENOMIC DNA]</scope>
    <source>
        <strain evidence="2 3">SJ-92</strain>
    </source>
</reference>
<dbReference type="RefSeq" id="WP_180679979.1">
    <property type="nucleotide sequence ID" value="NZ_JACCKA010000091.1"/>
</dbReference>
<protein>
    <submittedName>
        <fullName evidence="2">DUF4381 family protein</fullName>
    </submittedName>
</protein>
<evidence type="ECO:0000256" key="1">
    <source>
        <dbReference type="SAM" id="Phobius"/>
    </source>
</evidence>
<dbReference type="EMBL" id="JACCKA010000091">
    <property type="protein sequence ID" value="NZA28219.1"/>
    <property type="molecule type" value="Genomic_DNA"/>
</dbReference>
<evidence type="ECO:0000313" key="3">
    <source>
        <dbReference type="Proteomes" id="UP000578091"/>
    </source>
</evidence>
<comment type="caution">
    <text evidence="2">The sequence shown here is derived from an EMBL/GenBank/DDBJ whole genome shotgun (WGS) entry which is preliminary data.</text>
</comment>
<sequence>MTGLVLRDIHEPPAPGWWPPAPGWWLLAVLLLGVVAGLCWWLRRRRLHRRRLERMFDDAVDAAATPAAAVAAISELLRRAARGRDPAADALDGEAWLRFLDRDARQPAFGGEEGRLLLAGGYRREVDPQRLEALRTIARARFLQWTTGRP</sequence>
<keyword evidence="1" id="KW-0812">Transmembrane</keyword>
<dbReference type="InterPro" id="IPR025489">
    <property type="entry name" value="DUF4381"/>
</dbReference>